<dbReference type="Proteomes" id="UP000244912">
    <property type="component" value="Unassembled WGS sequence"/>
</dbReference>
<feature type="transmembrane region" description="Helical" evidence="1">
    <location>
        <begin position="172"/>
        <end position="192"/>
    </location>
</feature>
<keyword evidence="1" id="KW-1133">Transmembrane helix</keyword>
<protein>
    <submittedName>
        <fullName evidence="2">Uncharacterized protein</fullName>
    </submittedName>
</protein>
<keyword evidence="1" id="KW-0472">Membrane</keyword>
<feature type="transmembrane region" description="Helical" evidence="1">
    <location>
        <begin position="24"/>
        <end position="46"/>
    </location>
</feature>
<name>A0A2R8BRK8_9RHOB</name>
<dbReference type="EMBL" id="ONZF01000001">
    <property type="protein sequence ID" value="SPJ22790.1"/>
    <property type="molecule type" value="Genomic_DNA"/>
</dbReference>
<evidence type="ECO:0000256" key="1">
    <source>
        <dbReference type="SAM" id="Phobius"/>
    </source>
</evidence>
<proteinExistence type="predicted"/>
<evidence type="ECO:0000313" key="2">
    <source>
        <dbReference type="EMBL" id="SPJ22790.1"/>
    </source>
</evidence>
<dbReference type="AlphaFoldDB" id="A0A2R8BRK8"/>
<evidence type="ECO:0000313" key="3">
    <source>
        <dbReference type="Proteomes" id="UP000244912"/>
    </source>
</evidence>
<organism evidence="2 3">
    <name type="scientific">Palleronia abyssalis</name>
    <dbReference type="NCBI Taxonomy" id="1501240"/>
    <lineage>
        <taxon>Bacteria</taxon>
        <taxon>Pseudomonadati</taxon>
        <taxon>Pseudomonadota</taxon>
        <taxon>Alphaproteobacteria</taxon>
        <taxon>Rhodobacterales</taxon>
        <taxon>Roseobacteraceae</taxon>
        <taxon>Palleronia</taxon>
    </lineage>
</organism>
<sequence length="202" mass="21311">MKAPRPNLPPDAYMPGGGGPGPKAFAGFVLAFLLELAMLVLLASTYTETMGLASNQYLCDLPGAGGLFCAIDEDMTVSHLLAFLLAVFSVAVPIMIWSAVLDENIHEDPRAWLASPMNRVKAGMAGVVYAAVIALEVVNLYTLIAQQSAPNPFGVSHDQAPMMDFLAQNQGLGVFVALLIALVNTVLALLTVRATRALAQKG</sequence>
<feature type="transmembrane region" description="Helical" evidence="1">
    <location>
        <begin position="122"/>
        <end position="144"/>
    </location>
</feature>
<gene>
    <name evidence="2" type="ORF">PAA8504_00589</name>
</gene>
<keyword evidence="3" id="KW-1185">Reference proteome</keyword>
<keyword evidence="1" id="KW-0812">Transmembrane</keyword>
<accession>A0A2R8BRK8</accession>
<reference evidence="2 3" key="1">
    <citation type="submission" date="2018-03" db="EMBL/GenBank/DDBJ databases">
        <authorList>
            <person name="Keele B.F."/>
        </authorList>
    </citation>
    <scope>NUCLEOTIDE SEQUENCE [LARGE SCALE GENOMIC DNA]</scope>
    <source>
        <strain evidence="2 3">CECT 8504</strain>
    </source>
</reference>
<feature type="transmembrane region" description="Helical" evidence="1">
    <location>
        <begin position="80"/>
        <end position="101"/>
    </location>
</feature>